<keyword evidence="2" id="KW-1015">Disulfide bond</keyword>
<evidence type="ECO:0000256" key="2">
    <source>
        <dbReference type="PIRSR" id="PIRSR637460-2"/>
    </source>
</evidence>
<dbReference type="InterPro" id="IPR036514">
    <property type="entry name" value="SGNH_hydro_sf"/>
</dbReference>
<feature type="disulfide bond" evidence="2">
    <location>
        <begin position="55"/>
        <end position="80"/>
    </location>
</feature>
<keyword evidence="6" id="KW-1185">Reference proteome</keyword>
<feature type="active site" description="Nucleophile" evidence="1">
    <location>
        <position position="38"/>
    </location>
</feature>
<evidence type="ECO:0000313" key="5">
    <source>
        <dbReference type="EMBL" id="SDP26037.1"/>
    </source>
</evidence>
<dbReference type="GO" id="GO:0004806">
    <property type="term" value="F:triacylglycerol lipase activity"/>
    <property type="evidence" value="ECO:0007669"/>
    <property type="project" value="TreeGrafter"/>
</dbReference>
<sequence length="262" mass="26834">MYRYASAFSALLLALAAVLTGAASARAAAVSYAALGDSYSSGLGAGAYESGAGACKRSSKAYPELWAAAHHPSSFVFAACSGATTGDVTAGQLARLSSSTGLVSISVGGDDAGFPDVMTTCVTSLGSTCLDRIAQARAYVRDTLPGRLDTVYSAIRAKAPNARVVVLGYPRLYQVPGDCLLGLGDTERRALDSAADDLDTTVAARAAAHGFAFADVRHAFAGHELCSKAPWLRSVTLPPEESYHPTQAGQSGGYLPVFTAAA</sequence>
<proteinExistence type="predicted"/>
<keyword evidence="5" id="KW-0378">Hydrolase</keyword>
<evidence type="ECO:0000256" key="1">
    <source>
        <dbReference type="PIRSR" id="PIRSR637460-1"/>
    </source>
</evidence>
<feature type="active site" evidence="1">
    <location>
        <position position="244"/>
    </location>
</feature>
<name>A0A1H0R949_9ACTN</name>
<dbReference type="STRING" id="310781.SAMN05216259_12144"/>
<keyword evidence="3" id="KW-0732">Signal</keyword>
<dbReference type="EMBL" id="FNIE01000021">
    <property type="protein sequence ID" value="SDP26037.1"/>
    <property type="molecule type" value="Genomic_DNA"/>
</dbReference>
<feature type="signal peptide" evidence="3">
    <location>
        <begin position="1"/>
        <end position="27"/>
    </location>
</feature>
<organism evidence="5 6">
    <name type="scientific">Actinacidiphila guanduensis</name>
    <dbReference type="NCBI Taxonomy" id="310781"/>
    <lineage>
        <taxon>Bacteria</taxon>
        <taxon>Bacillati</taxon>
        <taxon>Actinomycetota</taxon>
        <taxon>Actinomycetes</taxon>
        <taxon>Kitasatosporales</taxon>
        <taxon>Streptomycetaceae</taxon>
        <taxon>Actinacidiphila</taxon>
    </lineage>
</organism>
<evidence type="ECO:0000256" key="3">
    <source>
        <dbReference type="SAM" id="SignalP"/>
    </source>
</evidence>
<feature type="disulfide bond" evidence="2">
    <location>
        <begin position="121"/>
        <end position="129"/>
    </location>
</feature>
<dbReference type="CDD" id="cd01823">
    <property type="entry name" value="SEST_like"/>
    <property type="match status" value="1"/>
</dbReference>
<dbReference type="InterPro" id="IPR037460">
    <property type="entry name" value="SEST-like"/>
</dbReference>
<feature type="disulfide bond" evidence="2">
    <location>
        <begin position="179"/>
        <end position="226"/>
    </location>
</feature>
<dbReference type="InterPro" id="IPR013830">
    <property type="entry name" value="SGNH_hydro"/>
</dbReference>
<evidence type="ECO:0000259" key="4">
    <source>
        <dbReference type="Pfam" id="PF13472"/>
    </source>
</evidence>
<dbReference type="AlphaFoldDB" id="A0A1H0R949"/>
<dbReference type="RefSeq" id="WP_093788065.1">
    <property type="nucleotide sequence ID" value="NZ_FNIE01000021.1"/>
</dbReference>
<dbReference type="Pfam" id="PF13472">
    <property type="entry name" value="Lipase_GDSL_2"/>
    <property type="match status" value="1"/>
</dbReference>
<dbReference type="OrthoDB" id="5503950at2"/>
<protein>
    <submittedName>
        <fullName evidence="5">GDSL-like Lipase/Acylhydrolase family protein</fullName>
    </submittedName>
</protein>
<dbReference type="GO" id="GO:0019433">
    <property type="term" value="P:triglyceride catabolic process"/>
    <property type="evidence" value="ECO:0007669"/>
    <property type="project" value="TreeGrafter"/>
</dbReference>
<accession>A0A1H0R949</accession>
<feature type="domain" description="SGNH hydrolase-type esterase" evidence="4">
    <location>
        <begin position="34"/>
        <end position="250"/>
    </location>
</feature>
<evidence type="ECO:0000313" key="6">
    <source>
        <dbReference type="Proteomes" id="UP000199341"/>
    </source>
</evidence>
<dbReference type="PANTHER" id="PTHR37981">
    <property type="entry name" value="LIPASE 2"/>
    <property type="match status" value="1"/>
</dbReference>
<dbReference type="Gene3D" id="3.40.50.1110">
    <property type="entry name" value="SGNH hydrolase"/>
    <property type="match status" value="1"/>
</dbReference>
<dbReference type="SUPFAM" id="SSF52266">
    <property type="entry name" value="SGNH hydrolase"/>
    <property type="match status" value="1"/>
</dbReference>
<reference evidence="5 6" key="1">
    <citation type="submission" date="2016-10" db="EMBL/GenBank/DDBJ databases">
        <authorList>
            <person name="de Groot N.N."/>
        </authorList>
    </citation>
    <scope>NUCLEOTIDE SEQUENCE [LARGE SCALE GENOMIC DNA]</scope>
    <source>
        <strain evidence="5 6">CGMCC 4.2022</strain>
    </source>
</reference>
<feature type="chain" id="PRO_5011495905" evidence="3">
    <location>
        <begin position="28"/>
        <end position="262"/>
    </location>
</feature>
<dbReference type="Proteomes" id="UP000199341">
    <property type="component" value="Unassembled WGS sequence"/>
</dbReference>
<gene>
    <name evidence="5" type="ORF">SAMN05216259_12144</name>
</gene>
<dbReference type="PANTHER" id="PTHR37981:SF1">
    <property type="entry name" value="SGNH HYDROLASE-TYPE ESTERASE DOMAIN-CONTAINING PROTEIN"/>
    <property type="match status" value="1"/>
</dbReference>